<feature type="non-terminal residue" evidence="1">
    <location>
        <position position="1"/>
    </location>
</feature>
<feature type="non-terminal residue" evidence="1">
    <location>
        <position position="44"/>
    </location>
</feature>
<protein>
    <submittedName>
        <fullName evidence="1">Uncharacterized protein</fullName>
    </submittedName>
</protein>
<dbReference type="EMBL" id="BARV01045831">
    <property type="protein sequence ID" value="GAI60925.1"/>
    <property type="molecule type" value="Genomic_DNA"/>
</dbReference>
<proteinExistence type="predicted"/>
<organism evidence="1">
    <name type="scientific">marine sediment metagenome</name>
    <dbReference type="NCBI Taxonomy" id="412755"/>
    <lineage>
        <taxon>unclassified sequences</taxon>
        <taxon>metagenomes</taxon>
        <taxon>ecological metagenomes</taxon>
    </lineage>
</organism>
<name>X1RCP5_9ZZZZ</name>
<reference evidence="1" key="1">
    <citation type="journal article" date="2014" name="Front. Microbiol.">
        <title>High frequency of phylogenetically diverse reductive dehalogenase-homologous genes in deep subseafloor sedimentary metagenomes.</title>
        <authorList>
            <person name="Kawai M."/>
            <person name="Futagami T."/>
            <person name="Toyoda A."/>
            <person name="Takaki Y."/>
            <person name="Nishi S."/>
            <person name="Hori S."/>
            <person name="Arai W."/>
            <person name="Tsubouchi T."/>
            <person name="Morono Y."/>
            <person name="Uchiyama I."/>
            <person name="Ito T."/>
            <person name="Fujiyama A."/>
            <person name="Inagaki F."/>
            <person name="Takami H."/>
        </authorList>
    </citation>
    <scope>NUCLEOTIDE SEQUENCE</scope>
    <source>
        <strain evidence="1">Expedition CK06-06</strain>
    </source>
</reference>
<sequence>NFTICVVTILLLVEAPAMANTTFWMNPSELANMSIVYSEPAGGT</sequence>
<dbReference type="AlphaFoldDB" id="X1RCP5"/>
<evidence type="ECO:0000313" key="1">
    <source>
        <dbReference type="EMBL" id="GAI60925.1"/>
    </source>
</evidence>
<comment type="caution">
    <text evidence="1">The sequence shown here is derived from an EMBL/GenBank/DDBJ whole genome shotgun (WGS) entry which is preliminary data.</text>
</comment>
<gene>
    <name evidence="1" type="ORF">S06H3_66846</name>
</gene>
<accession>X1RCP5</accession>